<gene>
    <name evidence="1" type="ORF">FHS92_003335</name>
</gene>
<dbReference type="AlphaFoldDB" id="A0A841JBT1"/>
<keyword evidence="2" id="KW-1185">Reference proteome</keyword>
<proteinExistence type="predicted"/>
<dbReference type="Proteomes" id="UP000552700">
    <property type="component" value="Unassembled WGS sequence"/>
</dbReference>
<name>A0A841JBT1_9SPHN</name>
<sequence length="47" mass="5242">MTGIGGPNCDPSYTGKTGRYVWRMRPQHGPRAPLQAPVREWVDVEAC</sequence>
<protein>
    <submittedName>
        <fullName evidence="1">Uncharacterized protein</fullName>
    </submittedName>
</protein>
<dbReference type="EMBL" id="JACIJP010000009">
    <property type="protein sequence ID" value="MBB6125571.1"/>
    <property type="molecule type" value="Genomic_DNA"/>
</dbReference>
<evidence type="ECO:0000313" key="2">
    <source>
        <dbReference type="Proteomes" id="UP000552700"/>
    </source>
</evidence>
<evidence type="ECO:0000313" key="1">
    <source>
        <dbReference type="EMBL" id="MBB6125571.1"/>
    </source>
</evidence>
<organism evidence="1 2">
    <name type="scientific">Sphingobium subterraneum</name>
    <dbReference type="NCBI Taxonomy" id="627688"/>
    <lineage>
        <taxon>Bacteria</taxon>
        <taxon>Pseudomonadati</taxon>
        <taxon>Pseudomonadota</taxon>
        <taxon>Alphaproteobacteria</taxon>
        <taxon>Sphingomonadales</taxon>
        <taxon>Sphingomonadaceae</taxon>
        <taxon>Sphingobium</taxon>
    </lineage>
</organism>
<accession>A0A841JBT1</accession>
<reference evidence="1 2" key="1">
    <citation type="submission" date="2020-08" db="EMBL/GenBank/DDBJ databases">
        <title>Genomic Encyclopedia of Type Strains, Phase IV (KMG-IV): sequencing the most valuable type-strain genomes for metagenomic binning, comparative biology and taxonomic classification.</title>
        <authorList>
            <person name="Goeker M."/>
        </authorList>
    </citation>
    <scope>NUCLEOTIDE SEQUENCE [LARGE SCALE GENOMIC DNA]</scope>
    <source>
        <strain evidence="1 2">DSM 102255</strain>
    </source>
</reference>
<comment type="caution">
    <text evidence="1">The sequence shown here is derived from an EMBL/GenBank/DDBJ whole genome shotgun (WGS) entry which is preliminary data.</text>
</comment>